<dbReference type="PROSITE" id="PS51257">
    <property type="entry name" value="PROKAR_LIPOPROTEIN"/>
    <property type="match status" value="1"/>
</dbReference>
<evidence type="ECO:0008006" key="3">
    <source>
        <dbReference type="Google" id="ProtNLM"/>
    </source>
</evidence>
<gene>
    <name evidence="1" type="ORF">HS960_11040</name>
</gene>
<protein>
    <recommendedName>
        <fullName evidence="3">Lipoprotein</fullName>
    </recommendedName>
</protein>
<name>A0A7G5E2D7_9SPHI</name>
<dbReference type="AlphaFoldDB" id="A0A7G5E2D7"/>
<dbReference type="Proteomes" id="UP000515450">
    <property type="component" value="Chromosome"/>
</dbReference>
<keyword evidence="2" id="KW-1185">Reference proteome</keyword>
<proteinExistence type="predicted"/>
<sequence length="133" mass="15347">MKFKILQIFLCLILLIGCNRNDSDLAVQENGIVESFKVQSSSRVDKEINYTPDWSAKQEYNGEIYVPLKADKEIFPIIDGNKQLSINNDIWLKATYKEDNWKFTILKVLPNDDSDKFKSGIVVYEDYKNGTLS</sequence>
<evidence type="ECO:0000313" key="2">
    <source>
        <dbReference type="Proteomes" id="UP000515450"/>
    </source>
</evidence>
<reference evidence="1 2" key="1">
    <citation type="journal article" date="2020" name="G3 (Bethesda)">
        <title>CeMbio - The Caenorhabditis elegans Microbiome Resource.</title>
        <authorList>
            <person name="Dirksen P."/>
            <person name="Assie A."/>
            <person name="Zimmermann J."/>
            <person name="Zhang F."/>
            <person name="Tietje A.M."/>
            <person name="Marsh S.A."/>
            <person name="Felix M.A."/>
            <person name="Shapira M."/>
            <person name="Kaleta C."/>
            <person name="Schulenburg H."/>
            <person name="Samuel B."/>
        </authorList>
    </citation>
    <scope>NUCLEOTIDE SEQUENCE [LARGE SCALE GENOMIC DNA]</scope>
    <source>
        <strain evidence="1 2">BIGb0170</strain>
    </source>
</reference>
<organism evidence="1 2">
    <name type="scientific">Sphingobacterium paramultivorum</name>
    <dbReference type="NCBI Taxonomy" id="2886510"/>
    <lineage>
        <taxon>Bacteria</taxon>
        <taxon>Pseudomonadati</taxon>
        <taxon>Bacteroidota</taxon>
        <taxon>Sphingobacteriia</taxon>
        <taxon>Sphingobacteriales</taxon>
        <taxon>Sphingobacteriaceae</taxon>
        <taxon>Sphingobacterium</taxon>
    </lineage>
</organism>
<dbReference type="RefSeq" id="WP_153846940.1">
    <property type="nucleotide sequence ID" value="NZ_CP058555.1"/>
</dbReference>
<dbReference type="EMBL" id="CP058555">
    <property type="protein sequence ID" value="QMV68162.1"/>
    <property type="molecule type" value="Genomic_DNA"/>
</dbReference>
<evidence type="ECO:0000313" key="1">
    <source>
        <dbReference type="EMBL" id="QMV68162.1"/>
    </source>
</evidence>
<accession>A0A7G5E2D7</accession>